<accession>A0A833W2J7</accession>
<evidence type="ECO:0000259" key="2">
    <source>
        <dbReference type="Pfam" id="PF24865"/>
    </source>
</evidence>
<comment type="caution">
    <text evidence="3">The sequence shown here is derived from an EMBL/GenBank/DDBJ whole genome shotgun (WGS) entry which is preliminary data.</text>
</comment>
<dbReference type="Pfam" id="PF24865">
    <property type="entry name" value="DUF7731"/>
    <property type="match status" value="1"/>
</dbReference>
<protein>
    <recommendedName>
        <fullName evidence="2">DUF7731 domain-containing protein</fullName>
    </recommendedName>
</protein>
<gene>
    <name evidence="3" type="ORF">FCM35_KLT09898</name>
</gene>
<feature type="chain" id="PRO_5032783050" description="DUF7731 domain-containing protein" evidence="1">
    <location>
        <begin position="26"/>
        <end position="160"/>
    </location>
</feature>
<organism evidence="3 4">
    <name type="scientific">Carex littledalei</name>
    <dbReference type="NCBI Taxonomy" id="544730"/>
    <lineage>
        <taxon>Eukaryota</taxon>
        <taxon>Viridiplantae</taxon>
        <taxon>Streptophyta</taxon>
        <taxon>Embryophyta</taxon>
        <taxon>Tracheophyta</taxon>
        <taxon>Spermatophyta</taxon>
        <taxon>Magnoliopsida</taxon>
        <taxon>Liliopsida</taxon>
        <taxon>Poales</taxon>
        <taxon>Cyperaceae</taxon>
        <taxon>Cyperoideae</taxon>
        <taxon>Cariceae</taxon>
        <taxon>Carex</taxon>
        <taxon>Carex subgen. Euthyceras</taxon>
    </lineage>
</organism>
<keyword evidence="4" id="KW-1185">Reference proteome</keyword>
<dbReference type="Proteomes" id="UP000623129">
    <property type="component" value="Unassembled WGS sequence"/>
</dbReference>
<feature type="signal peptide" evidence="1">
    <location>
        <begin position="1"/>
        <end position="25"/>
    </location>
</feature>
<dbReference type="EMBL" id="SWLB01000002">
    <property type="protein sequence ID" value="KAF3341054.1"/>
    <property type="molecule type" value="Genomic_DNA"/>
</dbReference>
<keyword evidence="1" id="KW-0732">Signal</keyword>
<dbReference type="PANTHER" id="PTHR34366:SF2">
    <property type="entry name" value="OS07G0289901 PROTEIN"/>
    <property type="match status" value="1"/>
</dbReference>
<feature type="domain" description="DUF7731" evidence="2">
    <location>
        <begin position="29"/>
        <end position="124"/>
    </location>
</feature>
<proteinExistence type="predicted"/>
<dbReference type="AlphaFoldDB" id="A0A833W2J7"/>
<dbReference type="InterPro" id="IPR056633">
    <property type="entry name" value="DUF7731"/>
</dbReference>
<evidence type="ECO:0000256" key="1">
    <source>
        <dbReference type="SAM" id="SignalP"/>
    </source>
</evidence>
<dbReference type="OrthoDB" id="1843925at2759"/>
<evidence type="ECO:0000313" key="4">
    <source>
        <dbReference type="Proteomes" id="UP000623129"/>
    </source>
</evidence>
<reference evidence="3" key="1">
    <citation type="submission" date="2020-01" db="EMBL/GenBank/DDBJ databases">
        <title>Genome sequence of Kobresia littledalei, the first chromosome-level genome in the family Cyperaceae.</title>
        <authorList>
            <person name="Qu G."/>
        </authorList>
    </citation>
    <scope>NUCLEOTIDE SEQUENCE</scope>
    <source>
        <strain evidence="3">C.B.Clarke</strain>
        <tissue evidence="3">Leaf</tissue>
    </source>
</reference>
<evidence type="ECO:0000313" key="3">
    <source>
        <dbReference type="EMBL" id="KAF3341054.1"/>
    </source>
</evidence>
<dbReference type="PANTHER" id="PTHR34366">
    <property type="entry name" value="OS07G0289901 PROTEIN-RELATED"/>
    <property type="match status" value="1"/>
</dbReference>
<sequence>MAFSISLRNWCLFALLCLSAAICKSDPLDVVGEAELCFDDGRVYTCCEDEYRLSIAGILNVPPRAADAFCDGPCLTETQLVLSCVEDEMNTFRFQDGAMVSDVRYALQRGCSHSSKRGDFNVGEPHGPDEYGDYYGHANMLTSPLYFYFFLTCALLLWGF</sequence>
<name>A0A833W2J7_9POAL</name>